<keyword evidence="1" id="KW-0560">Oxidoreductase</keyword>
<organism evidence="1 2">
    <name type="scientific">Glycomyces artemisiae</name>
    <dbReference type="NCBI Taxonomy" id="1076443"/>
    <lineage>
        <taxon>Bacteria</taxon>
        <taxon>Bacillati</taxon>
        <taxon>Actinomycetota</taxon>
        <taxon>Actinomycetes</taxon>
        <taxon>Glycomycetales</taxon>
        <taxon>Glycomycetaceae</taxon>
        <taxon>Glycomyces</taxon>
    </lineage>
</organism>
<evidence type="ECO:0000313" key="1">
    <source>
        <dbReference type="EMBL" id="NUQ89009.1"/>
    </source>
</evidence>
<protein>
    <submittedName>
        <fullName evidence="1">Phenylalanine 4-monooxygenase</fullName>
    </submittedName>
</protein>
<accession>A0A850C4S7</accession>
<comment type="caution">
    <text evidence="1">The sequence shown here is derived from an EMBL/GenBank/DDBJ whole genome shotgun (WGS) entry which is preliminary data.</text>
</comment>
<feature type="non-terminal residue" evidence="1">
    <location>
        <position position="1"/>
    </location>
</feature>
<dbReference type="Proteomes" id="UP000574690">
    <property type="component" value="Unassembled WGS sequence"/>
</dbReference>
<sequence length="30" mass="3417">MDRLEGVVGEFWETCDDDMIERLKSDAGKA</sequence>
<keyword evidence="1" id="KW-0503">Monooxygenase</keyword>
<proteinExistence type="predicted"/>
<dbReference type="AlphaFoldDB" id="A0A850C4S7"/>
<gene>
    <name evidence="1" type="ORF">HOQ43_11165</name>
</gene>
<reference evidence="1 2" key="1">
    <citation type="submission" date="2020-05" db="EMBL/GenBank/DDBJ databases">
        <title>DNA-SIP metagenomic assembled genomes.</title>
        <authorList>
            <person name="Yu J."/>
        </authorList>
    </citation>
    <scope>NUCLEOTIDE SEQUENCE [LARGE SCALE GENOMIC DNA]</scope>
    <source>
        <strain evidence="1">Bin5.27</strain>
    </source>
</reference>
<dbReference type="EMBL" id="JABFXE010000455">
    <property type="protein sequence ID" value="NUQ89009.1"/>
    <property type="molecule type" value="Genomic_DNA"/>
</dbReference>
<name>A0A850C4S7_9ACTN</name>
<dbReference type="GO" id="GO:0004497">
    <property type="term" value="F:monooxygenase activity"/>
    <property type="evidence" value="ECO:0007669"/>
    <property type="project" value="UniProtKB-KW"/>
</dbReference>
<evidence type="ECO:0000313" key="2">
    <source>
        <dbReference type="Proteomes" id="UP000574690"/>
    </source>
</evidence>